<dbReference type="EMBL" id="JAYKBV010000055">
    <property type="protein sequence ID" value="MEB3041979.1"/>
    <property type="molecule type" value="Genomic_DNA"/>
</dbReference>
<organism evidence="1 2">
    <name type="scientific">Capnocytophaga gingivalis</name>
    <dbReference type="NCBI Taxonomy" id="1017"/>
    <lineage>
        <taxon>Bacteria</taxon>
        <taxon>Pseudomonadati</taxon>
        <taxon>Bacteroidota</taxon>
        <taxon>Flavobacteriia</taxon>
        <taxon>Flavobacteriales</taxon>
        <taxon>Flavobacteriaceae</taxon>
        <taxon>Capnocytophaga</taxon>
    </lineage>
</organism>
<comment type="caution">
    <text evidence="1">The sequence shown here is derived from an EMBL/GenBank/DDBJ whole genome shotgun (WGS) entry which is preliminary data.</text>
</comment>
<gene>
    <name evidence="1" type="ORF">VJJ49_14985</name>
</gene>
<dbReference type="Gene3D" id="2.10.109.10">
    <property type="entry name" value="Umud Fragment, subunit A"/>
    <property type="match status" value="1"/>
</dbReference>
<protein>
    <recommendedName>
        <fullName evidence="3">5'-Nucleotidase C-terminal domain-containing protein</fullName>
    </recommendedName>
</protein>
<feature type="non-terminal residue" evidence="1">
    <location>
        <position position="1"/>
    </location>
</feature>
<evidence type="ECO:0000313" key="2">
    <source>
        <dbReference type="Proteomes" id="UP001324270"/>
    </source>
</evidence>
<dbReference type="Proteomes" id="UP001324270">
    <property type="component" value="Unassembled WGS sequence"/>
</dbReference>
<proteinExistence type="predicted"/>
<evidence type="ECO:0008006" key="3">
    <source>
        <dbReference type="Google" id="ProtNLM"/>
    </source>
</evidence>
<sequence>VEDIKNMSKEEQIKALKQIASGEFYKKPNIVPFYESVATIGGTQLSADLSPVTAPTAYIDLGSMYPGANAAIRHFGESMREYPNGCILAIKKLNHLKSIIWGQNYVVETDEIRVTKKLQTCKDDKNCIMAYSTNLDTHPNGQPIHEPFPIAKEDIRNLFQVVGHIVQEQNSAPIIFRLPDGEVEWIN</sequence>
<evidence type="ECO:0000313" key="1">
    <source>
        <dbReference type="EMBL" id="MEB3041979.1"/>
    </source>
</evidence>
<name>A0ABU5YF33_9FLAO</name>
<reference evidence="1 2" key="1">
    <citation type="submission" date="2023-12" db="EMBL/GenBank/DDBJ databases">
        <title>Genomic sequences of Capnocytophaga and Parvimonas strains.</title>
        <authorList>
            <person name="Watt R.M."/>
            <person name="Wang M."/>
            <person name="Yang T."/>
            <person name="Tong W.M."/>
        </authorList>
    </citation>
    <scope>NUCLEOTIDE SEQUENCE [LARGE SCALE GENOMIC DNA]</scope>
    <source>
        <strain evidence="1 2">CCUG 13156</strain>
    </source>
</reference>
<keyword evidence="2" id="KW-1185">Reference proteome</keyword>
<dbReference type="RefSeq" id="WP_323980426.1">
    <property type="nucleotide sequence ID" value="NZ_JAYKBV010000055.1"/>
</dbReference>
<accession>A0ABU5YF33</accession>